<evidence type="ECO:0000256" key="1">
    <source>
        <dbReference type="SAM" id="MobiDB-lite"/>
    </source>
</evidence>
<name>A0A336KJN6_CULSO</name>
<protein>
    <submittedName>
        <fullName evidence="3">CSON011882 protein</fullName>
    </submittedName>
</protein>
<proteinExistence type="predicted"/>
<feature type="region of interest" description="Disordered" evidence="1">
    <location>
        <begin position="809"/>
        <end position="844"/>
    </location>
</feature>
<evidence type="ECO:0000313" key="4">
    <source>
        <dbReference type="EMBL" id="SSX25052.1"/>
    </source>
</evidence>
<reference evidence="4" key="2">
    <citation type="submission" date="2018-07" db="EMBL/GenBank/DDBJ databases">
        <authorList>
            <person name="Quirk P.G."/>
            <person name="Krulwich T.A."/>
        </authorList>
    </citation>
    <scope>NUCLEOTIDE SEQUENCE</scope>
</reference>
<evidence type="ECO:0000313" key="3">
    <source>
        <dbReference type="EMBL" id="SSX04689.1"/>
    </source>
</evidence>
<feature type="signal peptide" evidence="2">
    <location>
        <begin position="1"/>
        <end position="21"/>
    </location>
</feature>
<feature type="compositionally biased region" description="Low complexity" evidence="1">
    <location>
        <begin position="70"/>
        <end position="102"/>
    </location>
</feature>
<dbReference type="EMBL" id="UFQT01000537">
    <property type="protein sequence ID" value="SSX25052.1"/>
    <property type="molecule type" value="Genomic_DNA"/>
</dbReference>
<dbReference type="OMA" id="FTNKAFP"/>
<feature type="chain" id="PRO_5036328527" evidence="2">
    <location>
        <begin position="22"/>
        <end position="985"/>
    </location>
</feature>
<feature type="region of interest" description="Disordered" evidence="1">
    <location>
        <begin position="872"/>
        <end position="919"/>
    </location>
</feature>
<keyword evidence="2" id="KW-0732">Signal</keyword>
<gene>
    <name evidence="3" type="primary">CSON011882</name>
</gene>
<dbReference type="VEuPathDB" id="VectorBase:CSON011882"/>
<feature type="region of interest" description="Disordered" evidence="1">
    <location>
        <begin position="148"/>
        <end position="210"/>
    </location>
</feature>
<organism evidence="3">
    <name type="scientific">Culicoides sonorensis</name>
    <name type="common">Biting midge</name>
    <dbReference type="NCBI Taxonomy" id="179676"/>
    <lineage>
        <taxon>Eukaryota</taxon>
        <taxon>Metazoa</taxon>
        <taxon>Ecdysozoa</taxon>
        <taxon>Arthropoda</taxon>
        <taxon>Hexapoda</taxon>
        <taxon>Insecta</taxon>
        <taxon>Pterygota</taxon>
        <taxon>Neoptera</taxon>
        <taxon>Endopterygota</taxon>
        <taxon>Diptera</taxon>
        <taxon>Nematocera</taxon>
        <taxon>Chironomoidea</taxon>
        <taxon>Ceratopogonidae</taxon>
        <taxon>Ceratopogoninae</taxon>
        <taxon>Culicoides</taxon>
        <taxon>Monoculicoides</taxon>
    </lineage>
</organism>
<accession>A0A336KJN6</accession>
<feature type="region of interest" description="Disordered" evidence="1">
    <location>
        <begin position="46"/>
        <end position="110"/>
    </location>
</feature>
<sequence length="985" mass="112297">MRQLLIICLFGIITTSNIVTSRQIIREEHTDSSRDVSSSEQQYMVDHFESTRLSRNRTKFRPSPELRGENVQQKNSNNKFSNSLVNNKTFISTDSNKNNNKLNDSRHSSNIKLTTYRPKFHSILARTRTTSSTTISPIVKELDSFSKQIVKRKKPDDSQEAGNEWTGRVNGLNDYDDDEADPDFLPLSAGNGKEKGETPANDDDSKKTLSDQVKEGKYGLIQNELFQEIPKRPGVISYKTNPETKKDNKDTLGGLQQEDIWLAENSLLVLKGGDLNTKQNDEPWIPIDGYKAEKRPIKIPSNPKVPPPFPVQLDEDGPVQFLGNNPFPVFNPFTNESINLLAPNGLPQAEPYFKNFPFPLPPPENLTNTFIPPPLLDSLVNPNKTFINPFINFPPPPFGPPFDPSNMTEFDEDDPSLYYPPPYSFVYKSNYSNLVPPGPLVPGIVLPPPPNFFTRLNDSKPKPPGKTTQDVITRLQKINGRTKLYTTTLRPTLPSSGKTSTGRTVLKPKQPQISVEISKAKVRGPIEPIKDFDRFNYVKPTGTPIQQSTTTTLKPTTVYYNYFEAKEPSSTTKRPKTNGRPMTYKEIVRKPSYESSTTTKKPHLKNTYLPSNDYDKYVYITPKPEIRNNGRPTTENYDYVPISNIQFLPSKQSQLQSFEREIETIKQTLRYYKTTTPSPRITSSTSRPVYEYSFETRNNNDYGFKPIIPNYAGYYQEPVTDAPQYYPSTTVLSPYVKHKKPKGGRGHTITQTLYDSSSDATTEYPVYPSTRAPYYVPKYHHSSSTQNPHAAAIVSIEKQILRELIPQTGAIPHSNFNSNNNNQQSSRFNQYYQPQQQQQQQQPQQIYYDARKPLERVVIGNQTYIVYRIKSPSPRPFQAQNPSYNTNQQRPRPSAPLRQHSQQYQQFREPTNGHQQPITLDSDINVNYRHPLPPINPDSEFIPSYNPGIVQNTGSSSNYQRDPNLIQYKLPGDQAHVYFLPPNKR</sequence>
<feature type="compositionally biased region" description="Polar residues" evidence="1">
    <location>
        <begin position="878"/>
        <end position="891"/>
    </location>
</feature>
<evidence type="ECO:0000256" key="2">
    <source>
        <dbReference type="SAM" id="SignalP"/>
    </source>
</evidence>
<dbReference type="AlphaFoldDB" id="A0A336KJN6"/>
<reference evidence="3" key="1">
    <citation type="submission" date="2018-04" db="EMBL/GenBank/DDBJ databases">
        <authorList>
            <person name="Go L.Y."/>
            <person name="Mitchell J.A."/>
        </authorList>
    </citation>
    <scope>NUCLEOTIDE SEQUENCE</scope>
    <source>
        <tissue evidence="3">Whole organism</tissue>
    </source>
</reference>
<feature type="compositionally biased region" description="Low complexity" evidence="1">
    <location>
        <begin position="814"/>
        <end position="844"/>
    </location>
</feature>
<feature type="compositionally biased region" description="Basic and acidic residues" evidence="1">
    <location>
        <begin position="192"/>
        <end position="210"/>
    </location>
</feature>
<feature type="compositionally biased region" description="Polar residues" evidence="1">
    <location>
        <begin position="899"/>
        <end position="919"/>
    </location>
</feature>
<dbReference type="EMBL" id="UFQS01000537">
    <property type="protein sequence ID" value="SSX04689.1"/>
    <property type="molecule type" value="Genomic_DNA"/>
</dbReference>